<dbReference type="EMBL" id="PHFD01000200">
    <property type="protein sequence ID" value="PKH46525.1"/>
    <property type="molecule type" value="Genomic_DNA"/>
</dbReference>
<feature type="domain" description="HTH luxR-type" evidence="4">
    <location>
        <begin position="148"/>
        <end position="215"/>
    </location>
</feature>
<proteinExistence type="predicted"/>
<feature type="modified residue" description="4-aspartylphosphate" evidence="3">
    <location>
        <position position="56"/>
    </location>
</feature>
<dbReference type="InterPro" id="IPR039420">
    <property type="entry name" value="WalR-like"/>
</dbReference>
<dbReference type="PROSITE" id="PS50043">
    <property type="entry name" value="HTH_LUXR_2"/>
    <property type="match status" value="1"/>
</dbReference>
<dbReference type="InterPro" id="IPR011006">
    <property type="entry name" value="CheY-like_superfamily"/>
</dbReference>
<dbReference type="Proteomes" id="UP000233649">
    <property type="component" value="Unassembled WGS sequence"/>
</dbReference>
<evidence type="ECO:0000256" key="3">
    <source>
        <dbReference type="PROSITE-ProRule" id="PRU00169"/>
    </source>
</evidence>
<name>A0A2J1DWK8_9CHLR</name>
<evidence type="ECO:0000256" key="1">
    <source>
        <dbReference type="ARBA" id="ARBA00022553"/>
    </source>
</evidence>
<dbReference type="AlphaFoldDB" id="A0A2J1DWK8"/>
<evidence type="ECO:0000256" key="2">
    <source>
        <dbReference type="ARBA" id="ARBA00023125"/>
    </source>
</evidence>
<dbReference type="CDD" id="cd06170">
    <property type="entry name" value="LuxR_C_like"/>
    <property type="match status" value="1"/>
</dbReference>
<organism evidence="6 7">
    <name type="scientific">Dehalococcoides mccartyi</name>
    <dbReference type="NCBI Taxonomy" id="61435"/>
    <lineage>
        <taxon>Bacteria</taxon>
        <taxon>Bacillati</taxon>
        <taxon>Chloroflexota</taxon>
        <taxon>Dehalococcoidia</taxon>
        <taxon>Dehalococcoidales</taxon>
        <taxon>Dehalococcoidaceae</taxon>
        <taxon>Dehalococcoides</taxon>
    </lineage>
</organism>
<dbReference type="PANTHER" id="PTHR43214">
    <property type="entry name" value="TWO-COMPONENT RESPONSE REGULATOR"/>
    <property type="match status" value="1"/>
</dbReference>
<evidence type="ECO:0000259" key="4">
    <source>
        <dbReference type="PROSITE" id="PS50043"/>
    </source>
</evidence>
<dbReference type="PRINTS" id="PR00038">
    <property type="entry name" value="HTHLUXR"/>
</dbReference>
<evidence type="ECO:0000259" key="5">
    <source>
        <dbReference type="PROSITE" id="PS50110"/>
    </source>
</evidence>
<dbReference type="InterPro" id="IPR016032">
    <property type="entry name" value="Sig_transdc_resp-reg_C-effctor"/>
</dbReference>
<protein>
    <submittedName>
        <fullName evidence="6">DNA-binding response regulator</fullName>
    </submittedName>
</protein>
<dbReference type="SUPFAM" id="SSF46894">
    <property type="entry name" value="C-terminal effector domain of the bipartite response regulators"/>
    <property type="match status" value="1"/>
</dbReference>
<reference evidence="6 7" key="1">
    <citation type="journal article" date="2017" name="FEMS Microbiol. Ecol.">
        <title>Reconstructed genomes of novel Dehalococcoides mccartyi strains from 1,2,3,4-tetrachlorodibenzo-p-dioxin-dechlorinating enrichment cultures reveal divergent reductive dehalogenase gene profiles.</title>
        <authorList>
            <person name="Dam H.T."/>
            <person name="Vollmers J."/>
            <person name="Kaster A.K."/>
            <person name="Haggblom M.M."/>
        </authorList>
    </citation>
    <scope>NUCLEOTIDE SEQUENCE [LARGE SCALE GENOMIC DNA]</scope>
    <source>
        <strain evidence="6 7">H1-3-2.001</strain>
    </source>
</reference>
<accession>A0A2J1DWK8</accession>
<keyword evidence="2 6" id="KW-0238">DNA-binding</keyword>
<dbReference type="GO" id="GO:0003677">
    <property type="term" value="F:DNA binding"/>
    <property type="evidence" value="ECO:0007669"/>
    <property type="project" value="UniProtKB-KW"/>
</dbReference>
<dbReference type="Gene3D" id="3.40.50.2300">
    <property type="match status" value="1"/>
</dbReference>
<dbReference type="GO" id="GO:0006355">
    <property type="term" value="P:regulation of DNA-templated transcription"/>
    <property type="evidence" value="ECO:0007669"/>
    <property type="project" value="InterPro"/>
</dbReference>
<dbReference type="GO" id="GO:0000160">
    <property type="term" value="P:phosphorelay signal transduction system"/>
    <property type="evidence" value="ECO:0007669"/>
    <property type="project" value="InterPro"/>
</dbReference>
<dbReference type="Pfam" id="PF00072">
    <property type="entry name" value="Response_reg"/>
    <property type="match status" value="1"/>
</dbReference>
<evidence type="ECO:0000313" key="6">
    <source>
        <dbReference type="EMBL" id="PKH46525.1"/>
    </source>
</evidence>
<dbReference type="SUPFAM" id="SSF52172">
    <property type="entry name" value="CheY-like"/>
    <property type="match status" value="1"/>
</dbReference>
<dbReference type="SMART" id="SM00448">
    <property type="entry name" value="REC"/>
    <property type="match status" value="1"/>
</dbReference>
<dbReference type="InterPro" id="IPR000792">
    <property type="entry name" value="Tscrpt_reg_LuxR_C"/>
</dbReference>
<dbReference type="SMART" id="SM00421">
    <property type="entry name" value="HTH_LUXR"/>
    <property type="match status" value="1"/>
</dbReference>
<dbReference type="InterPro" id="IPR058245">
    <property type="entry name" value="NreC/VraR/RcsB-like_REC"/>
</dbReference>
<sequence length="227" mass="24984">MAKTKVLIADDHAVLREGMSRLLSQEKDIEVIGEAGDGQEAVDMVAQLKPDVVLMDIVMPRLTGVEATKLIKKNNPSTCILILTAYSDIRYILGLLEAGASGYLLKSEKSDEIVGAIRAIKAGESVLDSVATRKLLERVVNVSKESDEDKVRGQLSPREIEILQLASKGLSNREIADKLTLSMRTVKAHLSNIFQQNALQLPHRSHCQRLSRRLCNAGRCTSGDRRL</sequence>
<dbReference type="CDD" id="cd17535">
    <property type="entry name" value="REC_NarL-like"/>
    <property type="match status" value="1"/>
</dbReference>
<evidence type="ECO:0000313" key="7">
    <source>
        <dbReference type="Proteomes" id="UP000233649"/>
    </source>
</evidence>
<dbReference type="InterPro" id="IPR001789">
    <property type="entry name" value="Sig_transdc_resp-reg_receiver"/>
</dbReference>
<comment type="caution">
    <text evidence="6">The sequence shown here is derived from an EMBL/GenBank/DDBJ whole genome shotgun (WGS) entry which is preliminary data.</text>
</comment>
<keyword evidence="1 3" id="KW-0597">Phosphoprotein</keyword>
<dbReference type="Pfam" id="PF00196">
    <property type="entry name" value="GerE"/>
    <property type="match status" value="1"/>
</dbReference>
<dbReference type="PROSITE" id="PS50110">
    <property type="entry name" value="RESPONSE_REGULATORY"/>
    <property type="match status" value="1"/>
</dbReference>
<gene>
    <name evidence="6" type="ORF">CVH13_01050</name>
</gene>
<feature type="domain" description="Response regulatory" evidence="5">
    <location>
        <begin position="5"/>
        <end position="121"/>
    </location>
</feature>